<reference evidence="2 3" key="1">
    <citation type="submission" date="2018-07" db="EMBL/GenBank/DDBJ databases">
        <title>Complete genome sequence of a Psittacine Adenovirus-1 identified from a Poicephalus senegalus in Italy.</title>
        <authorList>
            <person name="Milani A."/>
            <person name="Zamperin G."/>
            <person name="Fusaro A."/>
            <person name="Monne I."/>
        </authorList>
    </citation>
    <scope>NUCLEOTIDE SEQUENCE [LARGE SCALE GENOMIC DNA]</scope>
    <source>
        <strain evidence="2">18VIR149_ITA_2018</strain>
    </source>
</reference>
<evidence type="ECO:0000313" key="2">
    <source>
        <dbReference type="EMBL" id="AXB73011.1"/>
    </source>
</evidence>
<dbReference type="GeneID" id="80528071"/>
<dbReference type="Pfam" id="PF01057">
    <property type="entry name" value="Parvo_NS1"/>
    <property type="match status" value="1"/>
</dbReference>
<dbReference type="GO" id="GO:0019079">
    <property type="term" value="P:viral genome replication"/>
    <property type="evidence" value="ECO:0007669"/>
    <property type="project" value="InterPro"/>
</dbReference>
<sequence length="272" mass="31391">MPSERWRVVESLMDRGITSPTLWRALDPAEYNRFKKITRRGWRVEELLKDAVTHLPWSKTLRRYLIGPRPPRFPEGNLLYRVLEANGYCPRSVGTLILRWADRVSERNTLWISGTANSGARALTECLAYLAPVRSSADWRRQNPFCRCCPSTLIWWEGKVREEHVGLVRQVLSGQYVVFPENIWEEGLLKEMSRTPVLATCDDGMCKVLDAAGIEIDDYESMLKSLMYHLHLKEDLPAGERITETVVKDFFAWADARPALALNESVHELYHC</sequence>
<accession>A0A2Z5E1A7</accession>
<dbReference type="RefSeq" id="YP_010790662.1">
    <property type="nucleotide sequence ID" value="NC_075452.1"/>
</dbReference>
<dbReference type="EMBL" id="MH580295">
    <property type="protein sequence ID" value="AXB73011.1"/>
    <property type="molecule type" value="Genomic_DNA"/>
</dbReference>
<name>A0A2Z5E1A7_9ADEN</name>
<feature type="domain" description="Parvovirus non-structural protein 1 helicase" evidence="1">
    <location>
        <begin position="6"/>
        <end position="256"/>
    </location>
</feature>
<keyword evidence="3" id="KW-1185">Reference proteome</keyword>
<dbReference type="Proteomes" id="UP000319520">
    <property type="component" value="Segment"/>
</dbReference>
<dbReference type="InterPro" id="IPR001257">
    <property type="entry name" value="Parvovirus_NS1_helicase"/>
</dbReference>
<organism evidence="2 3">
    <name type="scientific">Psittacine adenovirus 1</name>
    <dbReference type="NCBI Taxonomy" id="318592"/>
    <lineage>
        <taxon>Viruses</taxon>
        <taxon>Varidnaviria</taxon>
        <taxon>Bamfordvirae</taxon>
        <taxon>Preplasmiviricota</taxon>
        <taxon>Polisuviricotina</taxon>
        <taxon>Pharingeaviricetes</taxon>
        <taxon>Rowavirales</taxon>
        <taxon>Adenoviridae</taxon>
        <taxon>Aviadenovirus</taxon>
        <taxon>Aviadenovirus senegalense</taxon>
        <taxon>Psittacine aviadenovirus C</taxon>
    </lineage>
</organism>
<dbReference type="InterPro" id="IPR027417">
    <property type="entry name" value="P-loop_NTPase"/>
</dbReference>
<dbReference type="KEGG" id="vg:80528071"/>
<proteinExistence type="predicted"/>
<protein>
    <submittedName>
        <fullName evidence="2">Putative parvovirus NS1 superfamily protein</fullName>
    </submittedName>
</protein>
<evidence type="ECO:0000313" key="3">
    <source>
        <dbReference type="Proteomes" id="UP000319520"/>
    </source>
</evidence>
<dbReference type="Gene3D" id="3.40.50.300">
    <property type="entry name" value="P-loop containing nucleotide triphosphate hydrolases"/>
    <property type="match status" value="1"/>
</dbReference>
<evidence type="ECO:0000259" key="1">
    <source>
        <dbReference type="Pfam" id="PF01057"/>
    </source>
</evidence>